<name>A0A6P6QZF6_CARAU</name>
<evidence type="ECO:0000313" key="2">
    <source>
        <dbReference type="RefSeq" id="XP_026138859.1"/>
    </source>
</evidence>
<dbReference type="AlphaFoldDB" id="A0A6P6QZF6"/>
<accession>A0A6P6QZF6</accession>
<keyword evidence="1" id="KW-1185">Reference proteome</keyword>
<dbReference type="GeneID" id="113115480"/>
<gene>
    <name evidence="2" type="primary">LOC113115480</name>
</gene>
<dbReference type="Proteomes" id="UP000515129">
    <property type="component" value="Chromosome 15"/>
</dbReference>
<sequence length="241" mass="27216">MADDHEESAVFKQLFIMLVKFQYQGVKKFVKLNSDSTFQDFLTEVEEDIFHELIEGSPHLCLTVRCLEENISAGLCEEFSPTRSSTPSTCTDTLSLSSTDHEETERAVHIQATMASNSFNIDSEKAKRVCKHVFLMVHILANLVICFVFKFNQDFALLFNAETSNKFLERWETAFKQKIINEAQSLTSTAEIQCLLNAACGQGSENDLDSDMSSVLLLLHLLPPAPGRKKTVDRLVHFPKM</sequence>
<dbReference type="KEGG" id="caua:113115480"/>
<protein>
    <submittedName>
        <fullName evidence="2">Uncharacterized protein LOC113115480</fullName>
    </submittedName>
</protein>
<proteinExistence type="predicted"/>
<evidence type="ECO:0000313" key="1">
    <source>
        <dbReference type="Proteomes" id="UP000515129"/>
    </source>
</evidence>
<dbReference type="OrthoDB" id="7687839at2759"/>
<reference evidence="2" key="1">
    <citation type="submission" date="2025-08" db="UniProtKB">
        <authorList>
            <consortium name="RefSeq"/>
        </authorList>
    </citation>
    <scope>IDENTIFICATION</scope>
    <source>
        <strain evidence="2">Wakin</strain>
        <tissue evidence="2">Muscle</tissue>
    </source>
</reference>
<organism evidence="1 2">
    <name type="scientific">Carassius auratus</name>
    <name type="common">Goldfish</name>
    <dbReference type="NCBI Taxonomy" id="7957"/>
    <lineage>
        <taxon>Eukaryota</taxon>
        <taxon>Metazoa</taxon>
        <taxon>Chordata</taxon>
        <taxon>Craniata</taxon>
        <taxon>Vertebrata</taxon>
        <taxon>Euteleostomi</taxon>
        <taxon>Actinopterygii</taxon>
        <taxon>Neopterygii</taxon>
        <taxon>Teleostei</taxon>
        <taxon>Ostariophysi</taxon>
        <taxon>Cypriniformes</taxon>
        <taxon>Cyprinidae</taxon>
        <taxon>Cyprininae</taxon>
        <taxon>Carassius</taxon>
    </lineage>
</organism>
<dbReference type="RefSeq" id="XP_026138859.1">
    <property type="nucleotide sequence ID" value="XM_026283074.1"/>
</dbReference>